<dbReference type="CDD" id="cd22929">
    <property type="entry name" value="HFD_POLE4-like"/>
    <property type="match status" value="1"/>
</dbReference>
<reference evidence="4" key="3">
    <citation type="submission" date="2025-07" db="EMBL/GenBank/DDBJ databases">
        <authorList>
            <consortium name="NCBI Genome Project"/>
        </authorList>
    </citation>
    <scope>NUCLEOTIDE SEQUENCE</scope>
    <source>
        <strain evidence="4">CBS432</strain>
    </source>
</reference>
<evidence type="ECO:0000259" key="3">
    <source>
        <dbReference type="Pfam" id="PF00808"/>
    </source>
</evidence>
<dbReference type="GeneID" id="54631546"/>
<protein>
    <submittedName>
        <fullName evidence="4">Dls1p</fullName>
    </submittedName>
</protein>
<reference evidence="4" key="2">
    <citation type="submission" date="2020-01" db="EMBL/GenBank/DDBJ databases">
        <title>Population-level Yeast Reference Genomes.</title>
        <authorList>
            <person name="Yue J.-X."/>
        </authorList>
    </citation>
    <scope>NUCLEOTIDE SEQUENCE</scope>
    <source>
        <strain evidence="4">CBS432</strain>
    </source>
</reference>
<dbReference type="GO" id="GO:0046982">
    <property type="term" value="F:protein heterodimerization activity"/>
    <property type="evidence" value="ECO:0007669"/>
    <property type="project" value="InterPro"/>
</dbReference>
<accession>A0A8B8UTX9</accession>
<organism evidence="4">
    <name type="scientific">Saccharomyces paradoxus</name>
    <name type="common">Yeast</name>
    <name type="synonym">Saccharomyces douglasii</name>
    <dbReference type="NCBI Taxonomy" id="27291"/>
    <lineage>
        <taxon>Eukaryota</taxon>
        <taxon>Fungi</taxon>
        <taxon>Dikarya</taxon>
        <taxon>Ascomycota</taxon>
        <taxon>Saccharomycotina</taxon>
        <taxon>Saccharomycetes</taxon>
        <taxon>Saccharomycetales</taxon>
        <taxon>Saccharomycetaceae</taxon>
        <taxon>Saccharomyces</taxon>
    </lineage>
</organism>
<keyword evidence="2" id="KW-0539">Nucleus</keyword>
<dbReference type="KEGG" id="spao:SPAR_J01370"/>
<dbReference type="AlphaFoldDB" id="A0A8B8UTX9"/>
<reference evidence="4" key="1">
    <citation type="journal article" date="2017" name="Nat. Genet.">
        <title>Contrasting evolutionary genome dynamics between domesticated and wild yeasts.</title>
        <authorList>
            <person name="Yue J.X."/>
            <person name="Li J."/>
            <person name="Aigrain L."/>
            <person name="Hallin J."/>
            <person name="Persson K."/>
            <person name="Oliver K."/>
            <person name="Bergstrom A."/>
            <person name="Coupland P."/>
            <person name="Warringer J."/>
            <person name="Lagomarsino M.C."/>
            <person name="Fischer G."/>
            <person name="Durbin R."/>
            <person name="Liti G."/>
        </authorList>
    </citation>
    <scope>NUCLEOTIDE SEQUENCE</scope>
    <source>
        <strain evidence="4">CBS432</strain>
    </source>
</reference>
<evidence type="ECO:0000256" key="2">
    <source>
        <dbReference type="ARBA" id="ARBA00023242"/>
    </source>
</evidence>
<dbReference type="SUPFAM" id="SSF47113">
    <property type="entry name" value="Histone-fold"/>
    <property type="match status" value="1"/>
</dbReference>
<name>A0A8B8UTX9_SACPA</name>
<dbReference type="GO" id="GO:0008623">
    <property type="term" value="C:CHRAC"/>
    <property type="evidence" value="ECO:0007669"/>
    <property type="project" value="TreeGrafter"/>
</dbReference>
<dbReference type="VEuPathDB" id="FungiDB:SPAR_J01370"/>
<reference evidence="4" key="4">
    <citation type="submission" date="2025-08" db="UniProtKB">
        <authorList>
            <consortium name="RefSeq"/>
        </authorList>
    </citation>
    <scope>IDENTIFICATION</scope>
    <source>
        <strain evidence="4">CBS432</strain>
    </source>
</reference>
<dbReference type="PANTHER" id="PTHR10252">
    <property type="entry name" value="HISTONE-LIKE TRANSCRIPTION FACTOR CCAAT-RELATED"/>
    <property type="match status" value="1"/>
</dbReference>
<evidence type="ECO:0000313" key="4">
    <source>
        <dbReference type="RefSeq" id="XP_033767217.1"/>
    </source>
</evidence>
<dbReference type="InterPro" id="IPR050568">
    <property type="entry name" value="Transcr_DNA_Rep_Reg"/>
</dbReference>
<proteinExistence type="predicted"/>
<dbReference type="PANTHER" id="PTHR10252:SF54">
    <property type="entry name" value="CHROMATIN ACCESSIBILITY COMPLEX PROTEIN 1"/>
    <property type="match status" value="1"/>
</dbReference>
<dbReference type="RefSeq" id="XP_033767217.1">
    <property type="nucleotide sequence ID" value="XM_033911326.1"/>
</dbReference>
<sequence>MSNEASGKETVSTPLYSPKLPVEKVQRIAKNDPEYMDTSDDAFVATAFATEFFIQVLTHESLQKQQQQQQHVPPPSDELTLSYDDISATIVQSSDGHLQFLNDVIPTTRNLRLLVEENRVRYTTSVMPPNEVYSAYVMNDMAPKPNIVEIDLDNDEDDDEDVTDQE</sequence>
<dbReference type="Pfam" id="PF00808">
    <property type="entry name" value="CBFD_NFYB_HMF"/>
    <property type="match status" value="1"/>
</dbReference>
<dbReference type="GO" id="GO:0006261">
    <property type="term" value="P:DNA-templated DNA replication"/>
    <property type="evidence" value="ECO:0007669"/>
    <property type="project" value="TreeGrafter"/>
</dbReference>
<gene>
    <name evidence="4" type="primary">DLS1</name>
    <name evidence="4" type="ORF">SPAR_J01370</name>
</gene>
<dbReference type="Gene3D" id="1.10.20.10">
    <property type="entry name" value="Histone, subunit A"/>
    <property type="match status" value="1"/>
</dbReference>
<dbReference type="OrthoDB" id="636685at2759"/>
<comment type="subcellular location">
    <subcellularLocation>
        <location evidence="1">Nucleus</location>
    </subcellularLocation>
</comment>
<dbReference type="InterPro" id="IPR009072">
    <property type="entry name" value="Histone-fold"/>
</dbReference>
<feature type="domain" description="Transcription factor CBF/NF-Y/archaeal histone" evidence="3">
    <location>
        <begin position="19"/>
        <end position="69"/>
    </location>
</feature>
<evidence type="ECO:0000256" key="1">
    <source>
        <dbReference type="ARBA" id="ARBA00004123"/>
    </source>
</evidence>
<dbReference type="InterPro" id="IPR003958">
    <property type="entry name" value="CBFA_NFYB_domain"/>
</dbReference>